<evidence type="ECO:0000256" key="1">
    <source>
        <dbReference type="SAM" id="MobiDB-lite"/>
    </source>
</evidence>
<keyword evidence="3" id="KW-1185">Reference proteome</keyword>
<evidence type="ECO:0000313" key="2">
    <source>
        <dbReference type="EMBL" id="CAI0465345.1"/>
    </source>
</evidence>
<proteinExistence type="predicted"/>
<name>A0AAV0P3Z1_9ROSI</name>
<evidence type="ECO:0000313" key="3">
    <source>
        <dbReference type="Proteomes" id="UP001154282"/>
    </source>
</evidence>
<feature type="region of interest" description="Disordered" evidence="1">
    <location>
        <begin position="1"/>
        <end position="20"/>
    </location>
</feature>
<feature type="non-terminal residue" evidence="2">
    <location>
        <position position="1"/>
    </location>
</feature>
<comment type="caution">
    <text evidence="2">The sequence shown here is derived from an EMBL/GenBank/DDBJ whole genome shotgun (WGS) entry which is preliminary data.</text>
</comment>
<dbReference type="AlphaFoldDB" id="A0AAV0P3Z1"/>
<reference evidence="2" key="1">
    <citation type="submission" date="2022-08" db="EMBL/GenBank/DDBJ databases">
        <authorList>
            <person name="Gutierrez-Valencia J."/>
        </authorList>
    </citation>
    <scope>NUCLEOTIDE SEQUENCE</scope>
</reference>
<dbReference type="Proteomes" id="UP001154282">
    <property type="component" value="Unassembled WGS sequence"/>
</dbReference>
<sequence length="88" mass="10447">QPNRRRFVAVQTSTADDRSQELQRRALPGVDRRRAEPYRCRLQGAHSGSAALLPEDQVRRAPQRILFRARLRGLLRRKRRWRSELGFR</sequence>
<gene>
    <name evidence="2" type="ORF">LITE_LOCUS36567</name>
</gene>
<organism evidence="2 3">
    <name type="scientific">Linum tenue</name>
    <dbReference type="NCBI Taxonomy" id="586396"/>
    <lineage>
        <taxon>Eukaryota</taxon>
        <taxon>Viridiplantae</taxon>
        <taxon>Streptophyta</taxon>
        <taxon>Embryophyta</taxon>
        <taxon>Tracheophyta</taxon>
        <taxon>Spermatophyta</taxon>
        <taxon>Magnoliopsida</taxon>
        <taxon>eudicotyledons</taxon>
        <taxon>Gunneridae</taxon>
        <taxon>Pentapetalae</taxon>
        <taxon>rosids</taxon>
        <taxon>fabids</taxon>
        <taxon>Malpighiales</taxon>
        <taxon>Linaceae</taxon>
        <taxon>Linum</taxon>
    </lineage>
</organism>
<accession>A0AAV0P3Z1</accession>
<protein>
    <submittedName>
        <fullName evidence="2">Uncharacterized protein</fullName>
    </submittedName>
</protein>
<dbReference type="EMBL" id="CAMGYJ010000008">
    <property type="protein sequence ID" value="CAI0465345.1"/>
    <property type="molecule type" value="Genomic_DNA"/>
</dbReference>